<keyword evidence="3 6" id="KW-0540">Nuclease</keyword>
<evidence type="ECO:0000256" key="3">
    <source>
        <dbReference type="ARBA" id="ARBA00022722"/>
    </source>
</evidence>
<keyword evidence="5 6" id="KW-0269">Exonuclease</keyword>
<organism evidence="7 8">
    <name type="scientific">Spiroplasma chinense</name>
    <dbReference type="NCBI Taxonomy" id="216932"/>
    <lineage>
        <taxon>Bacteria</taxon>
        <taxon>Bacillati</taxon>
        <taxon>Mycoplasmatota</taxon>
        <taxon>Mollicutes</taxon>
        <taxon>Entomoplasmatales</taxon>
        <taxon>Spiroplasmataceae</taxon>
        <taxon>Spiroplasma</taxon>
    </lineage>
</organism>
<keyword evidence="4 6" id="KW-0378">Hydrolase</keyword>
<evidence type="ECO:0000256" key="4">
    <source>
        <dbReference type="ARBA" id="ARBA00022801"/>
    </source>
</evidence>
<dbReference type="AlphaFoldDB" id="A0A5B9Y3Z1"/>
<gene>
    <name evidence="6 7" type="primary">xseB</name>
    <name evidence="7" type="ORF">SCHIN_v1c06810</name>
</gene>
<protein>
    <recommendedName>
        <fullName evidence="6">Exodeoxyribonuclease 7 small subunit</fullName>
        <ecNumber evidence="6">3.1.11.6</ecNumber>
    </recommendedName>
    <alternativeName>
        <fullName evidence="6">Exodeoxyribonuclease VII small subunit</fullName>
        <shortName evidence="6">Exonuclease VII small subunit</shortName>
    </alternativeName>
</protein>
<evidence type="ECO:0000256" key="5">
    <source>
        <dbReference type="ARBA" id="ARBA00022839"/>
    </source>
</evidence>
<evidence type="ECO:0000256" key="2">
    <source>
        <dbReference type="ARBA" id="ARBA00022490"/>
    </source>
</evidence>
<evidence type="ECO:0000256" key="1">
    <source>
        <dbReference type="ARBA" id="ARBA00009998"/>
    </source>
</evidence>
<dbReference type="Gene3D" id="1.10.287.1040">
    <property type="entry name" value="Exonuclease VII, small subunit"/>
    <property type="match status" value="1"/>
</dbReference>
<dbReference type="HAMAP" id="MF_00337">
    <property type="entry name" value="Exonuc_7_S"/>
    <property type="match status" value="1"/>
</dbReference>
<dbReference type="EC" id="3.1.11.6" evidence="6"/>
<dbReference type="Pfam" id="PF02609">
    <property type="entry name" value="Exonuc_VII_S"/>
    <property type="match status" value="1"/>
</dbReference>
<dbReference type="InterPro" id="IPR003761">
    <property type="entry name" value="Exonuc_VII_S"/>
</dbReference>
<dbReference type="GO" id="GO:0008855">
    <property type="term" value="F:exodeoxyribonuclease VII activity"/>
    <property type="evidence" value="ECO:0007669"/>
    <property type="project" value="UniProtKB-UniRule"/>
</dbReference>
<reference evidence="7 8" key="1">
    <citation type="submission" date="2019-08" db="EMBL/GenBank/DDBJ databases">
        <title>Complete genome sequence of Spiroplasma chinense CCH (DSM 19755).</title>
        <authorList>
            <person name="Shen H.-Y."/>
            <person name="Lin Y.-C."/>
            <person name="Chou L."/>
            <person name="Kuo C.-H."/>
        </authorList>
    </citation>
    <scope>NUCLEOTIDE SEQUENCE [LARGE SCALE GENOMIC DNA]</scope>
    <source>
        <strain evidence="7 8">CCH</strain>
    </source>
</reference>
<proteinExistence type="inferred from homology"/>
<keyword evidence="8" id="KW-1185">Reference proteome</keyword>
<dbReference type="GO" id="GO:0006308">
    <property type="term" value="P:DNA catabolic process"/>
    <property type="evidence" value="ECO:0007669"/>
    <property type="project" value="UniProtKB-UniRule"/>
</dbReference>
<evidence type="ECO:0000313" key="8">
    <source>
        <dbReference type="Proteomes" id="UP000323144"/>
    </source>
</evidence>
<name>A0A5B9Y3Z1_9MOLU</name>
<dbReference type="NCBIfam" id="TIGR01280">
    <property type="entry name" value="xseB"/>
    <property type="match status" value="1"/>
</dbReference>
<comment type="similarity">
    <text evidence="1 6">Belongs to the XseB family.</text>
</comment>
<dbReference type="Proteomes" id="UP000323144">
    <property type="component" value="Chromosome"/>
</dbReference>
<comment type="subunit">
    <text evidence="6">Heterooligomer composed of large and small subunits.</text>
</comment>
<comment type="catalytic activity">
    <reaction evidence="6">
        <text>Exonucleolytic cleavage in either 5'- to 3'- or 3'- to 5'-direction to yield nucleoside 5'-phosphates.</text>
        <dbReference type="EC" id="3.1.11.6"/>
    </reaction>
</comment>
<sequence>MSDKSFTQSLDEIKEITKKLNDSNTSMEDSIELFKQGTSMIKHAKEQLETIEGTVKKVLEDNKLEDFE</sequence>
<comment type="function">
    <text evidence="6">Bidirectionally degrades single-stranded DNA into large acid-insoluble oligonucleotides, which are then degraded further into small acid-soluble oligonucleotides.</text>
</comment>
<evidence type="ECO:0000256" key="6">
    <source>
        <dbReference type="HAMAP-Rule" id="MF_00337"/>
    </source>
</evidence>
<dbReference type="GO" id="GO:0009318">
    <property type="term" value="C:exodeoxyribonuclease VII complex"/>
    <property type="evidence" value="ECO:0007669"/>
    <property type="project" value="UniProtKB-UniRule"/>
</dbReference>
<evidence type="ECO:0000313" key="7">
    <source>
        <dbReference type="EMBL" id="QEH61878.1"/>
    </source>
</evidence>
<dbReference type="EMBL" id="CP043026">
    <property type="protein sequence ID" value="QEH61878.1"/>
    <property type="molecule type" value="Genomic_DNA"/>
</dbReference>
<dbReference type="KEGG" id="schi:SCHIN_v1c06810"/>
<keyword evidence="2 6" id="KW-0963">Cytoplasm</keyword>
<dbReference type="SUPFAM" id="SSF116842">
    <property type="entry name" value="XseB-like"/>
    <property type="match status" value="1"/>
</dbReference>
<comment type="subcellular location">
    <subcellularLocation>
        <location evidence="6">Cytoplasm</location>
    </subcellularLocation>
</comment>
<dbReference type="InterPro" id="IPR037004">
    <property type="entry name" value="Exonuc_VII_ssu_sf"/>
</dbReference>
<dbReference type="RefSeq" id="WP_166508257.1">
    <property type="nucleotide sequence ID" value="NZ_CP043026.1"/>
</dbReference>
<dbReference type="GO" id="GO:0005737">
    <property type="term" value="C:cytoplasm"/>
    <property type="evidence" value="ECO:0007669"/>
    <property type="project" value="UniProtKB-SubCell"/>
</dbReference>
<accession>A0A5B9Y3Z1</accession>